<feature type="domain" description="PPM-type phosphatase" evidence="2">
    <location>
        <begin position="26"/>
        <end position="258"/>
    </location>
</feature>
<dbReference type="InterPro" id="IPR036457">
    <property type="entry name" value="PPM-type-like_dom_sf"/>
</dbReference>
<accession>A0ABX6PQU3</accession>
<evidence type="ECO:0000259" key="2">
    <source>
        <dbReference type="PROSITE" id="PS51746"/>
    </source>
</evidence>
<reference evidence="3 4" key="1">
    <citation type="submission" date="2020-05" db="EMBL/GenBank/DDBJ databases">
        <title>Genome sequences of pea root nodulating Rhizobium spp.</title>
        <authorList>
            <person name="Rahi P."/>
        </authorList>
    </citation>
    <scope>NUCLEOTIDE SEQUENCE [LARGE SCALE GENOMIC DNA]</scope>
    <source>
        <strain evidence="4">JKLM 12A2</strain>
        <plasmid evidence="3 4">pPR12A203</plasmid>
    </source>
</reference>
<evidence type="ECO:0000313" key="4">
    <source>
        <dbReference type="Proteomes" id="UP000305673"/>
    </source>
</evidence>
<dbReference type="RefSeq" id="WP_138333721.1">
    <property type="nucleotide sequence ID" value="NZ_CP054024.1"/>
</dbReference>
<gene>
    <name evidence="3" type="ORF">FFM53_031960</name>
</gene>
<feature type="region of interest" description="Disordered" evidence="1">
    <location>
        <begin position="292"/>
        <end position="366"/>
    </location>
</feature>
<feature type="compositionally biased region" description="Basic and acidic residues" evidence="1">
    <location>
        <begin position="352"/>
        <end position="366"/>
    </location>
</feature>
<dbReference type="SMART" id="SM00331">
    <property type="entry name" value="PP2C_SIG"/>
    <property type="match status" value="1"/>
</dbReference>
<dbReference type="Proteomes" id="UP000305673">
    <property type="component" value="Plasmid pPR12A203"/>
</dbReference>
<dbReference type="InterPro" id="IPR001932">
    <property type="entry name" value="PPM-type_phosphatase-like_dom"/>
</dbReference>
<sequence>MNDILYDRIFNLLAGRQSRAVESMDLSAVGSIVGSVRNRNEDVAAVINVRHGSEPSKDFMLGLVCDGMGGMSDGREAALIAASSFVAAVLRNIRFSGPKHGLAVSLASAQRAVFNELRGSGGTTLSAAYVDQSPQAWLTHVGDSRIYAINSSNELRQITRDDTIGAALQREHENRPDNNRLIQFVGLDGELDPQLHSFDRGSLNGLLVTSDGAHSTPPELLSTIARHSKTGLELVRKMLNVADALGGLDNATAVHIPCASGADARQGDHRQDDDVVVTILCSSGQHDIWLAPTQRVETPSSRLPVSSYQKPDNRRGAGAAAPENKRAKKPKSPRQNAKNRPQDELPLPIEKPVAKLDFSDDGDSKS</sequence>
<dbReference type="EMBL" id="CP054024">
    <property type="protein sequence ID" value="QKK21048.1"/>
    <property type="molecule type" value="Genomic_DNA"/>
</dbReference>
<keyword evidence="4" id="KW-1185">Reference proteome</keyword>
<protein>
    <recommendedName>
        <fullName evidence="2">PPM-type phosphatase domain-containing protein</fullName>
    </recommendedName>
</protein>
<dbReference type="Gene3D" id="3.60.40.10">
    <property type="entry name" value="PPM-type phosphatase domain"/>
    <property type="match status" value="1"/>
</dbReference>
<geneLocation type="plasmid" evidence="3 4">
    <name>pPR12A203</name>
</geneLocation>
<proteinExistence type="predicted"/>
<feature type="compositionally biased region" description="Polar residues" evidence="1">
    <location>
        <begin position="295"/>
        <end position="310"/>
    </location>
</feature>
<keyword evidence="3" id="KW-0614">Plasmid</keyword>
<evidence type="ECO:0000313" key="3">
    <source>
        <dbReference type="EMBL" id="QKK21048.1"/>
    </source>
</evidence>
<dbReference type="SUPFAM" id="SSF81606">
    <property type="entry name" value="PP2C-like"/>
    <property type="match status" value="1"/>
</dbReference>
<dbReference type="PROSITE" id="PS51746">
    <property type="entry name" value="PPM_2"/>
    <property type="match status" value="1"/>
</dbReference>
<evidence type="ECO:0000256" key="1">
    <source>
        <dbReference type="SAM" id="MobiDB-lite"/>
    </source>
</evidence>
<organism evidence="3 4">
    <name type="scientific">Rhizobium indicum</name>
    <dbReference type="NCBI Taxonomy" id="2583231"/>
    <lineage>
        <taxon>Bacteria</taxon>
        <taxon>Pseudomonadati</taxon>
        <taxon>Pseudomonadota</taxon>
        <taxon>Alphaproteobacteria</taxon>
        <taxon>Hyphomicrobiales</taxon>
        <taxon>Rhizobiaceae</taxon>
        <taxon>Rhizobium/Agrobacterium group</taxon>
        <taxon>Rhizobium</taxon>
    </lineage>
</organism>
<name>A0ABX6PQU3_9HYPH</name>
<dbReference type="SMART" id="SM00332">
    <property type="entry name" value="PP2Cc"/>
    <property type="match status" value="1"/>
</dbReference>